<evidence type="ECO:0000256" key="3">
    <source>
        <dbReference type="SAM" id="MobiDB-lite"/>
    </source>
</evidence>
<dbReference type="InterPro" id="IPR003115">
    <property type="entry name" value="ParB_N"/>
</dbReference>
<dbReference type="InterPro" id="IPR050336">
    <property type="entry name" value="Chromosome_partition/occlusion"/>
</dbReference>
<dbReference type="NCBIfam" id="TIGR00180">
    <property type="entry name" value="parB_part"/>
    <property type="match status" value="1"/>
</dbReference>
<dbReference type="Pfam" id="PF02195">
    <property type="entry name" value="ParB_N"/>
    <property type="match status" value="1"/>
</dbReference>
<dbReference type="SUPFAM" id="SSF109709">
    <property type="entry name" value="KorB DNA-binding domain-like"/>
    <property type="match status" value="1"/>
</dbReference>
<gene>
    <name evidence="5" type="ORF">SAMN05421812_12851</name>
</gene>
<feature type="region of interest" description="Disordered" evidence="3">
    <location>
        <begin position="331"/>
        <end position="380"/>
    </location>
</feature>
<dbReference type="Gene3D" id="3.90.1530.30">
    <property type="match status" value="1"/>
</dbReference>
<dbReference type="Gene3D" id="1.10.10.2830">
    <property type="match status" value="1"/>
</dbReference>
<proteinExistence type="inferred from homology"/>
<evidence type="ECO:0000313" key="6">
    <source>
        <dbReference type="Proteomes" id="UP000198362"/>
    </source>
</evidence>
<dbReference type="GO" id="GO:0045881">
    <property type="term" value="P:positive regulation of sporulation resulting in formation of a cellular spore"/>
    <property type="evidence" value="ECO:0007669"/>
    <property type="project" value="TreeGrafter"/>
</dbReference>
<protein>
    <submittedName>
        <fullName evidence="5">Chromosome partitioning protein, ParB family</fullName>
    </submittedName>
</protein>
<evidence type="ECO:0000256" key="2">
    <source>
        <dbReference type="ARBA" id="ARBA00022829"/>
    </source>
</evidence>
<reference evidence="5 6" key="1">
    <citation type="submission" date="2017-06" db="EMBL/GenBank/DDBJ databases">
        <authorList>
            <person name="Kim H.J."/>
            <person name="Triplett B.A."/>
        </authorList>
    </citation>
    <scope>NUCLEOTIDE SEQUENCE [LARGE SCALE GENOMIC DNA]</scope>
    <source>
        <strain evidence="5 6">CGMCC 4.5593</strain>
    </source>
</reference>
<dbReference type="GO" id="GO:0005694">
    <property type="term" value="C:chromosome"/>
    <property type="evidence" value="ECO:0007669"/>
    <property type="project" value="TreeGrafter"/>
</dbReference>
<dbReference type="PANTHER" id="PTHR33375:SF1">
    <property type="entry name" value="CHROMOSOME-PARTITIONING PROTEIN PARB-RELATED"/>
    <property type="match status" value="1"/>
</dbReference>
<keyword evidence="2" id="KW-0159">Chromosome partition</keyword>
<accession>A0A239PGG5</accession>
<dbReference type="AlphaFoldDB" id="A0A239PGG5"/>
<dbReference type="OrthoDB" id="4480934at2"/>
<sequence length="538" mass="57838">MASGGRRRGLAPSALADAGDQLAAMQNVIDEAPTTAPGKVVQDLPIDAVSPHPGNSVSRLEVDDDFVESIRQDGVKSPGQVIPVATYVRTGGDVSELHNPKADYVIVWGARRWAGSKAAGRETYPAIVEDRDISATDIIKDRILENIHRLDLSEIEEAEQYHLLMLEYKSQRKVAQVVKKSQAHVSRRLRLLDLPEDVQQALHARKINSEIANGLGQLGPERVAAALAEMLAVAGDDEEKNLAQRREILDRVKRTAAQEQRVADARAKAHAAGITVLDDPVERFGSEVSLHRLDVMSEVDAAKAAGDLAAQITSNGDTYYFRLSLPEPAGDLSLAEPGGDGAAPADAPGADPRQRSEATDANAHPVVTPGDAGGITAAAGRVPRARNVDVNAVERRAAAQARAAACRRLAASVPARDQVLNRLVSRMLSPDHNGHAGAARLAAEWLRANNIGPADLSDGDYVAHMSAAGDLRLRTHFAYALDLALDEMHVAKSLEWSEREVAHLRRLQDEAEYEPTPWEMTQLLAAPTPSSSRSETGQ</sequence>
<name>A0A239PGG5_9ACTN</name>
<evidence type="ECO:0000259" key="4">
    <source>
        <dbReference type="SMART" id="SM00470"/>
    </source>
</evidence>
<comment type="similarity">
    <text evidence="1">Belongs to the ParB family.</text>
</comment>
<dbReference type="PANTHER" id="PTHR33375">
    <property type="entry name" value="CHROMOSOME-PARTITIONING PROTEIN PARB-RELATED"/>
    <property type="match status" value="1"/>
</dbReference>
<dbReference type="SMART" id="SM00470">
    <property type="entry name" value="ParB"/>
    <property type="match status" value="1"/>
</dbReference>
<dbReference type="SUPFAM" id="SSF110849">
    <property type="entry name" value="ParB/Sulfiredoxin"/>
    <property type="match status" value="1"/>
</dbReference>
<dbReference type="InterPro" id="IPR004437">
    <property type="entry name" value="ParB/RepB/Spo0J"/>
</dbReference>
<dbReference type="GO" id="GO:0003677">
    <property type="term" value="F:DNA binding"/>
    <property type="evidence" value="ECO:0007669"/>
    <property type="project" value="InterPro"/>
</dbReference>
<dbReference type="EMBL" id="FZPH01000028">
    <property type="protein sequence ID" value="SNT65905.1"/>
    <property type="molecule type" value="Genomic_DNA"/>
</dbReference>
<evidence type="ECO:0000313" key="5">
    <source>
        <dbReference type="EMBL" id="SNT65905.1"/>
    </source>
</evidence>
<dbReference type="InterPro" id="IPR036086">
    <property type="entry name" value="ParB/Sulfiredoxin_sf"/>
</dbReference>
<dbReference type="InterPro" id="IPR041468">
    <property type="entry name" value="HTH_ParB/Spo0J"/>
</dbReference>
<keyword evidence="6" id="KW-1185">Reference proteome</keyword>
<feature type="compositionally biased region" description="Low complexity" evidence="3">
    <location>
        <begin position="342"/>
        <end position="351"/>
    </location>
</feature>
<evidence type="ECO:0000256" key="1">
    <source>
        <dbReference type="ARBA" id="ARBA00006295"/>
    </source>
</evidence>
<dbReference type="Pfam" id="PF17762">
    <property type="entry name" value="HTH_ParB"/>
    <property type="match status" value="1"/>
</dbReference>
<organism evidence="5 6">
    <name type="scientific">Asanoa hainanensis</name>
    <dbReference type="NCBI Taxonomy" id="560556"/>
    <lineage>
        <taxon>Bacteria</taxon>
        <taxon>Bacillati</taxon>
        <taxon>Actinomycetota</taxon>
        <taxon>Actinomycetes</taxon>
        <taxon>Micromonosporales</taxon>
        <taxon>Micromonosporaceae</taxon>
        <taxon>Asanoa</taxon>
    </lineage>
</organism>
<dbReference type="GO" id="GO:0007059">
    <property type="term" value="P:chromosome segregation"/>
    <property type="evidence" value="ECO:0007669"/>
    <property type="project" value="UniProtKB-KW"/>
</dbReference>
<dbReference type="Proteomes" id="UP000198362">
    <property type="component" value="Unassembled WGS sequence"/>
</dbReference>
<feature type="domain" description="ParB-like N-terminal" evidence="4">
    <location>
        <begin position="42"/>
        <end position="147"/>
    </location>
</feature>